<evidence type="ECO:0000313" key="2">
    <source>
        <dbReference type="Proteomes" id="UP000612585"/>
    </source>
</evidence>
<dbReference type="Proteomes" id="UP000612585">
    <property type="component" value="Unassembled WGS sequence"/>
</dbReference>
<accession>A0A8J3ZH89</accession>
<name>A0A8J3ZH89_9ACTN</name>
<comment type="caution">
    <text evidence="1">The sequence shown here is derived from an EMBL/GenBank/DDBJ whole genome shotgun (WGS) entry which is preliminary data.</text>
</comment>
<evidence type="ECO:0000313" key="1">
    <source>
        <dbReference type="EMBL" id="GIJ61860.1"/>
    </source>
</evidence>
<reference evidence="1" key="1">
    <citation type="submission" date="2021-01" db="EMBL/GenBank/DDBJ databases">
        <title>Whole genome shotgun sequence of Virgisporangium aurantiacum NBRC 16421.</title>
        <authorList>
            <person name="Komaki H."/>
            <person name="Tamura T."/>
        </authorList>
    </citation>
    <scope>NUCLEOTIDE SEQUENCE</scope>
    <source>
        <strain evidence="1">NBRC 16421</strain>
    </source>
</reference>
<gene>
    <name evidence="1" type="ORF">Vau01_093760</name>
</gene>
<dbReference type="RefSeq" id="WP_204007086.1">
    <property type="nucleotide sequence ID" value="NZ_BOPG01000071.1"/>
</dbReference>
<organism evidence="1 2">
    <name type="scientific">Virgisporangium aurantiacum</name>
    <dbReference type="NCBI Taxonomy" id="175570"/>
    <lineage>
        <taxon>Bacteria</taxon>
        <taxon>Bacillati</taxon>
        <taxon>Actinomycetota</taxon>
        <taxon>Actinomycetes</taxon>
        <taxon>Micromonosporales</taxon>
        <taxon>Micromonosporaceae</taxon>
        <taxon>Virgisporangium</taxon>
    </lineage>
</organism>
<protein>
    <recommendedName>
        <fullName evidence="3">TfoX N-terminal domain-containing protein</fullName>
    </recommendedName>
</protein>
<keyword evidence="2" id="KW-1185">Reference proteome</keyword>
<evidence type="ECO:0008006" key="3">
    <source>
        <dbReference type="Google" id="ProtNLM"/>
    </source>
</evidence>
<dbReference type="EMBL" id="BOPG01000071">
    <property type="protein sequence ID" value="GIJ61860.1"/>
    <property type="molecule type" value="Genomic_DNA"/>
</dbReference>
<proteinExistence type="predicted"/>
<dbReference type="AlphaFoldDB" id="A0A8J3ZH89"/>
<sequence length="108" mass="11637">MPSRKVSTPQWEQLLAAVQDLHPEVTSGAMFGMPCAKAGGKAFMGSFDGGAVFKLDEPTRGQALSLAGSELFDPSGGRPMREWIVVGVHHQDRWITFAQAALDKVRPA</sequence>